<feature type="repeat" description="WD" evidence="3">
    <location>
        <begin position="495"/>
        <end position="536"/>
    </location>
</feature>
<reference evidence="6" key="1">
    <citation type="submission" date="2015-10" db="EMBL/GenBank/DDBJ databases">
        <authorList>
            <person name="Ju K.-S."/>
            <person name="Doroghazi J.R."/>
            <person name="Metcalf W.W."/>
        </authorList>
    </citation>
    <scope>NUCLEOTIDE SEQUENCE [LARGE SCALE GENOMIC DNA]</scope>
    <source>
        <strain evidence="6">NRRL 3151</strain>
    </source>
</reference>
<dbReference type="InterPro" id="IPR001680">
    <property type="entry name" value="WD40_rpt"/>
</dbReference>
<dbReference type="InterPro" id="IPR027417">
    <property type="entry name" value="P-loop_NTPase"/>
</dbReference>
<dbReference type="PROSITE" id="PS00678">
    <property type="entry name" value="WD_REPEATS_1"/>
    <property type="match status" value="4"/>
</dbReference>
<dbReference type="PRINTS" id="PR00320">
    <property type="entry name" value="GPROTEINBRPT"/>
</dbReference>
<keyword evidence="6" id="KW-1185">Reference proteome</keyword>
<feature type="domain" description="Novel STAND NTPase 1" evidence="4">
    <location>
        <begin position="2"/>
        <end position="360"/>
    </location>
</feature>
<dbReference type="CDD" id="cd00200">
    <property type="entry name" value="WD40"/>
    <property type="match status" value="1"/>
</dbReference>
<organism evidence="5 6">
    <name type="scientific">Streptomyces regalis</name>
    <dbReference type="NCBI Taxonomy" id="68262"/>
    <lineage>
        <taxon>Bacteria</taxon>
        <taxon>Bacillati</taxon>
        <taxon>Actinomycetota</taxon>
        <taxon>Actinomycetes</taxon>
        <taxon>Kitasatosporales</taxon>
        <taxon>Streptomycetaceae</taxon>
        <taxon>Streptomyces</taxon>
    </lineage>
</organism>
<protein>
    <recommendedName>
        <fullName evidence="4">Novel STAND NTPase 1 domain-containing protein</fullName>
    </recommendedName>
</protein>
<dbReference type="GO" id="GO:0017070">
    <property type="term" value="F:U6 snRNA binding"/>
    <property type="evidence" value="ECO:0007669"/>
    <property type="project" value="TreeGrafter"/>
</dbReference>
<evidence type="ECO:0000256" key="2">
    <source>
        <dbReference type="ARBA" id="ARBA00022737"/>
    </source>
</evidence>
<feature type="repeat" description="WD" evidence="3">
    <location>
        <begin position="766"/>
        <end position="796"/>
    </location>
</feature>
<evidence type="ECO:0000259" key="4">
    <source>
        <dbReference type="Pfam" id="PF20703"/>
    </source>
</evidence>
<proteinExistence type="predicted"/>
<dbReference type="PANTHER" id="PTHR19846">
    <property type="entry name" value="WD40 REPEAT PROTEIN"/>
    <property type="match status" value="1"/>
</dbReference>
<dbReference type="Proteomes" id="UP000053923">
    <property type="component" value="Unassembled WGS sequence"/>
</dbReference>
<dbReference type="InterPro" id="IPR020472">
    <property type="entry name" value="WD40_PAC1"/>
</dbReference>
<dbReference type="GO" id="GO:0030621">
    <property type="term" value="F:U4 snRNA binding"/>
    <property type="evidence" value="ECO:0007669"/>
    <property type="project" value="TreeGrafter"/>
</dbReference>
<dbReference type="OrthoDB" id="134501at2"/>
<dbReference type="SUPFAM" id="SSF52540">
    <property type="entry name" value="P-loop containing nucleoside triphosphate hydrolases"/>
    <property type="match status" value="1"/>
</dbReference>
<feature type="repeat" description="WD" evidence="3">
    <location>
        <begin position="540"/>
        <end position="581"/>
    </location>
</feature>
<dbReference type="PROSITE" id="PS50082">
    <property type="entry name" value="WD_REPEATS_2"/>
    <property type="match status" value="6"/>
</dbReference>
<dbReference type="PANTHER" id="PTHR19846:SF0">
    <property type="entry name" value="PRE-MRNA PROCESSING FACTOR 4"/>
    <property type="match status" value="1"/>
</dbReference>
<sequence length="835" mass="90667">MAELAERLERQRFVVLIGASGSGKSSLLRAGLVPRLQSAMTTVVVTPGPKPLEECAVRLAALAGVTPGGLYKELKDDPGNLGRVARQITARPHADDGDMLLVVDQFEETFTLCRDMVEQDRFVEALVAAASAEGSRCRVALGVHADFYAHCTHHPLLVEAMRDAQVPVGPMNLDELRRVVVKPAQQAGLTVESALLATLMAQAHRQVGVLPLLSHALLQTWRRRRGSLLTLDALDAAGGIEGALAKSAEEFYEDLDADQRTTARHLFMRLTAPAAGTEDTKRRVTRGELDEDHITTSVVEQAAAARLVSLDRDRIEIAHEALIGSWPRLRDWLAADRDRRRVHHQLTEAAETWVSLGEDPGALYRGTRLEAARQLTESDDIGLSTREHAFLLGSLAAAAAESRLAVRGSRRLRVLITTLGVLALLTTATTVLAVRANRAMTVQRNDAIALNVAAEATRMYPAAPALATQLALVSYRLKPDRNTLNALLSTLMTTWTAHRSEAYALDVSHDSTLLATGGRDRTVRLWDIRDPRQPVRVGTVEGSQGAVYAVAMHPGKRILATGGVDEVVRLWDVTRPDRPRSVSLLPHHGDTVRAMAFSPDGRTLADAGQSGRAHVWDITDPRRPKLRAVLPGHTDTVRSVAFSADGRLLATGGQDASVRLWDLGAPGRPTLRAAWHAQELGVFWVEFSPRAGLLATAGGGVEAVRLWDTTEPGRPRLVAGICGHDDVVGGVDFSRDGRTLVSSSDDRSVRIWDVSTPTAPRNRALLTAYDTAVMGVRFSPDGRTLVSGVFDGTVRLLTTDFDQAVSRACDAPRRPISRDSWQRYFAGVPYRPPCA</sequence>
<dbReference type="InterPro" id="IPR015943">
    <property type="entry name" value="WD40/YVTN_repeat-like_dom_sf"/>
</dbReference>
<dbReference type="Pfam" id="PF00400">
    <property type="entry name" value="WD40"/>
    <property type="match status" value="6"/>
</dbReference>
<keyword evidence="1 3" id="KW-0853">WD repeat</keyword>
<dbReference type="AlphaFoldDB" id="A0A101JCF2"/>
<dbReference type="Gene3D" id="2.130.10.10">
    <property type="entry name" value="YVTN repeat-like/Quinoprotein amine dehydrogenase"/>
    <property type="match status" value="3"/>
</dbReference>
<comment type="caution">
    <text evidence="5">The sequence shown here is derived from an EMBL/GenBank/DDBJ whole genome shotgun (WGS) entry which is preliminary data.</text>
</comment>
<dbReference type="SUPFAM" id="SSF50978">
    <property type="entry name" value="WD40 repeat-like"/>
    <property type="match status" value="1"/>
</dbReference>
<evidence type="ECO:0000256" key="3">
    <source>
        <dbReference type="PROSITE-ProRule" id="PRU00221"/>
    </source>
</evidence>
<dbReference type="InterPro" id="IPR049052">
    <property type="entry name" value="nSTAND1"/>
</dbReference>
<accession>A0A101JCF2</accession>
<evidence type="ECO:0000256" key="1">
    <source>
        <dbReference type="ARBA" id="ARBA00022574"/>
    </source>
</evidence>
<evidence type="ECO:0000313" key="6">
    <source>
        <dbReference type="Proteomes" id="UP000053923"/>
    </source>
</evidence>
<evidence type="ECO:0000313" key="5">
    <source>
        <dbReference type="EMBL" id="KUL24216.1"/>
    </source>
</evidence>
<dbReference type="InterPro" id="IPR036322">
    <property type="entry name" value="WD40_repeat_dom_sf"/>
</dbReference>
<dbReference type="PROSITE" id="PS50294">
    <property type="entry name" value="WD_REPEATS_REGION"/>
    <property type="match status" value="5"/>
</dbReference>
<dbReference type="EMBL" id="LLZG01000378">
    <property type="protein sequence ID" value="KUL24216.1"/>
    <property type="molecule type" value="Genomic_DNA"/>
</dbReference>
<dbReference type="InterPro" id="IPR019775">
    <property type="entry name" value="WD40_repeat_CS"/>
</dbReference>
<feature type="repeat" description="WD" evidence="3">
    <location>
        <begin position="630"/>
        <end position="663"/>
    </location>
</feature>
<dbReference type="GO" id="GO:0000398">
    <property type="term" value="P:mRNA splicing, via spliceosome"/>
    <property type="evidence" value="ECO:0007669"/>
    <property type="project" value="TreeGrafter"/>
</dbReference>
<name>A0A101JCF2_9ACTN</name>
<dbReference type="SMART" id="SM00320">
    <property type="entry name" value="WD40"/>
    <property type="match status" value="7"/>
</dbReference>
<dbReference type="Gene3D" id="3.40.50.300">
    <property type="entry name" value="P-loop containing nucleotide triphosphate hydrolases"/>
    <property type="match status" value="1"/>
</dbReference>
<feature type="repeat" description="WD" evidence="3">
    <location>
        <begin position="721"/>
        <end position="762"/>
    </location>
</feature>
<dbReference type="Pfam" id="PF20703">
    <property type="entry name" value="nSTAND1"/>
    <property type="match status" value="1"/>
</dbReference>
<feature type="repeat" description="WD" evidence="3">
    <location>
        <begin position="585"/>
        <end position="626"/>
    </location>
</feature>
<gene>
    <name evidence="5" type="ORF">ADL12_37830</name>
</gene>
<keyword evidence="2" id="KW-0677">Repeat</keyword>